<dbReference type="PANTHER" id="PTHR43056:SF10">
    <property type="entry name" value="COCE_NOND FAMILY, PUTATIVE (AFU_ORTHOLOGUE AFUA_7G00600)-RELATED"/>
    <property type="match status" value="1"/>
</dbReference>
<dbReference type="GO" id="GO:0008239">
    <property type="term" value="F:dipeptidyl-peptidase activity"/>
    <property type="evidence" value="ECO:0007669"/>
    <property type="project" value="InterPro"/>
</dbReference>
<dbReference type="EMBL" id="UINC01009197">
    <property type="protein sequence ID" value="SVA41268.1"/>
    <property type="molecule type" value="Genomic_DNA"/>
</dbReference>
<reference evidence="3" key="1">
    <citation type="submission" date="2018-05" db="EMBL/GenBank/DDBJ databases">
        <authorList>
            <person name="Lanie J.A."/>
            <person name="Ng W.-L."/>
            <person name="Kazmierczak K.M."/>
            <person name="Andrzejewski T.M."/>
            <person name="Davidsen T.M."/>
            <person name="Wayne K.J."/>
            <person name="Tettelin H."/>
            <person name="Glass J.I."/>
            <person name="Rusch D."/>
            <person name="Podicherti R."/>
            <person name="Tsui H.-C.T."/>
            <person name="Winkler M.E."/>
        </authorList>
    </citation>
    <scope>NUCLEOTIDE SEQUENCE</scope>
</reference>
<dbReference type="AlphaFoldDB" id="A0A381VNE2"/>
<keyword evidence="1" id="KW-0378">Hydrolase</keyword>
<dbReference type="SUPFAM" id="SSF53474">
    <property type="entry name" value="alpha/beta-Hydrolases"/>
    <property type="match status" value="1"/>
</dbReference>
<dbReference type="Pfam" id="PF02129">
    <property type="entry name" value="Peptidase_S15"/>
    <property type="match status" value="1"/>
</dbReference>
<dbReference type="NCBIfam" id="TIGR00976">
    <property type="entry name" value="CocE_NonD"/>
    <property type="match status" value="2"/>
</dbReference>
<dbReference type="InterPro" id="IPR005674">
    <property type="entry name" value="CocE/Ser_esterase"/>
</dbReference>
<sequence>MKTIREFPHTVKVLEKGVWIPMKRGDRLAARIWMPEDAGPDNPVPALLEYIPYRKRDMTRGGDEPKHSYFAGHGYASVRVDLAGAGDSFGVMRDEYARQELSDGKEIIAWLARQSWCSGKVGMFGISWGGFNSLQVAALRPPALKAIVTSCSTDDRYANDMHYSGGCLLNDNLDWGTTFFSILPLPGDPEIMGSGWRKNWKDRLEGVPCPVEKWMKHPTRDAYWRHGSICENYDNIRCAVMAVGGWLDGYTDAIPRLLEHLQVPRMGIVGPHGHQWGQSPRAPGPAIGFLQEMLRWWDYWLKDIDTGIMKEPMLRAYMQQDVPGSSWYADCPGRWVGEMQWPSSRISAKKFYLGDVGLSLTPTRDVARVAVTPQTLGLAGGEWCPYGTGGEGPEFPGDQRFDDGASICFDGSPLRSDLEILGATKVTLDLSVDRPTAFVCVRLNDVKPDGSSTRVAYAVMNLTHRNGHHKVQKLIPGRRYRVNIQLSDAAYSFVRGHRLRIAISTTYWPMIWPSPEPVELTLHTRLSTIELPVRPSRGGPKIKPFLAAEEGPPMPTTVLSNEPSKNVVSHDVLSGRVEVFTVLSNEPSKNVVTHDVLSGRVEVFTQRGADGLVIEEHGLEVGGRATTERMSITEGDPLSAETEMIVGNRVKRDGYEIEVLARTHLASTRDQFWLTADLDVYESKERVLSKRWSVPIPRNGI</sequence>
<dbReference type="Gene3D" id="2.60.120.260">
    <property type="entry name" value="Galactose-binding domain-like"/>
    <property type="match status" value="1"/>
</dbReference>
<dbReference type="PANTHER" id="PTHR43056">
    <property type="entry name" value="PEPTIDASE S9 PROLYL OLIGOPEPTIDASE"/>
    <property type="match status" value="1"/>
</dbReference>
<accession>A0A381VNE2</accession>
<dbReference type="Gene3D" id="3.40.50.1820">
    <property type="entry name" value="alpha/beta hydrolase"/>
    <property type="match status" value="2"/>
</dbReference>
<feature type="domain" description="Xaa-Pro dipeptidyl-peptidase C-terminal" evidence="2">
    <location>
        <begin position="294"/>
        <end position="547"/>
    </location>
</feature>
<evidence type="ECO:0000313" key="3">
    <source>
        <dbReference type="EMBL" id="SVA41268.1"/>
    </source>
</evidence>
<dbReference type="InterPro" id="IPR029058">
    <property type="entry name" value="AB_hydrolase_fold"/>
</dbReference>
<dbReference type="InterPro" id="IPR000383">
    <property type="entry name" value="Xaa-Pro-like_dom"/>
</dbReference>
<evidence type="ECO:0000259" key="2">
    <source>
        <dbReference type="SMART" id="SM00939"/>
    </source>
</evidence>
<dbReference type="Pfam" id="PF08530">
    <property type="entry name" value="PepX_C"/>
    <property type="match status" value="1"/>
</dbReference>
<dbReference type="SUPFAM" id="SSF49785">
    <property type="entry name" value="Galactose-binding domain-like"/>
    <property type="match status" value="1"/>
</dbReference>
<evidence type="ECO:0000256" key="1">
    <source>
        <dbReference type="ARBA" id="ARBA00022801"/>
    </source>
</evidence>
<dbReference type="InterPro" id="IPR013736">
    <property type="entry name" value="Xaa-Pro_dipept_C"/>
</dbReference>
<gene>
    <name evidence="3" type="ORF">METZ01_LOCUS94122</name>
</gene>
<dbReference type="InterPro" id="IPR050585">
    <property type="entry name" value="Xaa-Pro_dipeptidyl-ppase/CocE"/>
</dbReference>
<dbReference type="SMART" id="SM00939">
    <property type="entry name" value="PepX_C"/>
    <property type="match status" value="1"/>
</dbReference>
<proteinExistence type="predicted"/>
<protein>
    <recommendedName>
        <fullName evidence="2">Xaa-Pro dipeptidyl-peptidase C-terminal domain-containing protein</fullName>
    </recommendedName>
</protein>
<organism evidence="3">
    <name type="scientific">marine metagenome</name>
    <dbReference type="NCBI Taxonomy" id="408172"/>
    <lineage>
        <taxon>unclassified sequences</taxon>
        <taxon>metagenomes</taxon>
        <taxon>ecological metagenomes</taxon>
    </lineage>
</organism>
<dbReference type="InterPro" id="IPR008979">
    <property type="entry name" value="Galactose-bd-like_sf"/>
</dbReference>
<name>A0A381VNE2_9ZZZZ</name>